<evidence type="ECO:0000313" key="2">
    <source>
        <dbReference type="EMBL" id="RBP43189.1"/>
    </source>
</evidence>
<dbReference type="EMBL" id="QNRQ01000001">
    <property type="protein sequence ID" value="RBP43189.1"/>
    <property type="molecule type" value="Genomic_DNA"/>
</dbReference>
<proteinExistence type="predicted"/>
<sequence>MQKANTPTGTPPSPAHRGTPTRTDADEKGKPSSEGSTEEVKPVQNREDALDDALEETFPASDPISIVPEKPQKPKKPKS</sequence>
<dbReference type="AlphaFoldDB" id="A0A366HJR2"/>
<evidence type="ECO:0000313" key="3">
    <source>
        <dbReference type="Proteomes" id="UP000253628"/>
    </source>
</evidence>
<keyword evidence="3" id="KW-1185">Reference proteome</keyword>
<gene>
    <name evidence="2" type="ORF">DFR37_101317</name>
</gene>
<dbReference type="Proteomes" id="UP000253628">
    <property type="component" value="Unassembled WGS sequence"/>
</dbReference>
<accession>A0A366HJR2</accession>
<organism evidence="2 3">
    <name type="scientific">Eoetvoesiella caeni</name>
    <dbReference type="NCBI Taxonomy" id="645616"/>
    <lineage>
        <taxon>Bacteria</taxon>
        <taxon>Pseudomonadati</taxon>
        <taxon>Pseudomonadota</taxon>
        <taxon>Betaproteobacteria</taxon>
        <taxon>Burkholderiales</taxon>
        <taxon>Alcaligenaceae</taxon>
        <taxon>Eoetvoesiella</taxon>
    </lineage>
</organism>
<feature type="compositionally biased region" description="Basic and acidic residues" evidence="1">
    <location>
        <begin position="38"/>
        <end position="48"/>
    </location>
</feature>
<dbReference type="RefSeq" id="WP_113931490.1">
    <property type="nucleotide sequence ID" value="NZ_JACCEU010000001.1"/>
</dbReference>
<name>A0A366HJR2_9BURK</name>
<feature type="region of interest" description="Disordered" evidence="1">
    <location>
        <begin position="1"/>
        <end position="79"/>
    </location>
</feature>
<dbReference type="OrthoDB" id="8722685at2"/>
<reference evidence="2 3" key="1">
    <citation type="submission" date="2018-06" db="EMBL/GenBank/DDBJ databases">
        <title>Genomic Encyclopedia of Type Strains, Phase IV (KMG-IV): sequencing the most valuable type-strain genomes for metagenomic binning, comparative biology and taxonomic classification.</title>
        <authorList>
            <person name="Goeker M."/>
        </authorList>
    </citation>
    <scope>NUCLEOTIDE SEQUENCE [LARGE SCALE GENOMIC DNA]</scope>
    <source>
        <strain evidence="2 3">DSM 25520</strain>
    </source>
</reference>
<protein>
    <submittedName>
        <fullName evidence="2">Uncharacterized protein</fullName>
    </submittedName>
</protein>
<evidence type="ECO:0000256" key="1">
    <source>
        <dbReference type="SAM" id="MobiDB-lite"/>
    </source>
</evidence>
<comment type="caution">
    <text evidence="2">The sequence shown here is derived from an EMBL/GenBank/DDBJ whole genome shotgun (WGS) entry which is preliminary data.</text>
</comment>